<protein>
    <submittedName>
        <fullName evidence="8">Heparinase II/III-like protein</fullName>
    </submittedName>
</protein>
<evidence type="ECO:0000256" key="5">
    <source>
        <dbReference type="SAM" id="MobiDB-lite"/>
    </source>
</evidence>
<dbReference type="InterPro" id="IPR029058">
    <property type="entry name" value="AB_hydrolase_fold"/>
</dbReference>
<reference evidence="8 9" key="1">
    <citation type="submission" date="2019-02" db="EMBL/GenBank/DDBJ databases">
        <title>Sequencing the genomes of 1000 actinobacteria strains.</title>
        <authorList>
            <person name="Klenk H.-P."/>
        </authorList>
    </citation>
    <scope>NUCLEOTIDE SEQUENCE [LARGE SCALE GENOMIC DNA]</scope>
    <source>
        <strain evidence="8 9">DSM 17364</strain>
    </source>
</reference>
<keyword evidence="9" id="KW-1185">Reference proteome</keyword>
<dbReference type="PANTHER" id="PTHR39210:SF1">
    <property type="entry name" value="HEPARIN-SULFATE LYASE"/>
    <property type="match status" value="1"/>
</dbReference>
<dbReference type="Gene3D" id="2.70.98.70">
    <property type="match status" value="1"/>
</dbReference>
<dbReference type="GO" id="GO:0042597">
    <property type="term" value="C:periplasmic space"/>
    <property type="evidence" value="ECO:0007669"/>
    <property type="project" value="UniProtKB-SubCell"/>
</dbReference>
<feature type="domain" description="Heparinase II/III-like C-terminal" evidence="6">
    <location>
        <begin position="324"/>
        <end position="550"/>
    </location>
</feature>
<proteinExistence type="predicted"/>
<dbReference type="AlphaFoldDB" id="A0A4Q8AD90"/>
<dbReference type="Gene3D" id="1.50.10.100">
    <property type="entry name" value="Chondroitin AC/alginate lyase"/>
    <property type="match status" value="1"/>
</dbReference>
<sequence>MNSTNPDTTTSSTHDSDVDLASYSYRALPQRRGTDSIEAVEAFLTGGSIRAPRFGDIDYDDGAVWQAVGDRTHDRFLHGFLFLADWTEALEEGDERAGVAVLDLIDRWVGQNGFDPAASPHPLAYHDETTAQRLMHWLLVERNLSRSDNGLDLSVLRAAIDNTASVLLRDDFHAGWNNHGMFQDLALRHYSEMARWNEESHLVEFRSTALERLHGYFSTCFTVDGVHVENSPTYHQMICRFLTEHVAYLHLRGITDSQLDDILEKASVYATHVVTPAGTHPLLSDSVSRSLLATAGKLFDSSNYDFAVTQGRKGTVPKDVTLLLPESGYAIHRSRWADREATWVMLTAAYNSNYHKHSDDLSLVVHGAGQPLVSEAGPYGYNYSDPMTVYGFSQFAHNNIVLDRKSVRRVDDYADTVRFIHAEKTAHGFDVTAETGRLTGGTHRREVSVATGEQADVIRVVDTVEGERDDHTWEMFWNLAPNLLVVPHGQGFEAFRDGVKVLDAFFEADVPTQVSVHRGETKPRVLGWAFPEFGEAEPASVVRVSFKARCARVASRFAVRGDFNYADLALVEGKNQWRRAGGEPQLNYLLDLQEGPSPAPLVVVFSAISPLGRFTYNYRSSLQDLPVNVLYILDDFGDQGCYYLSDHGSRAIAHSVQALIGKVVDDLQIGREHVYFAGSSKGGAAALYHGIEFAGGGIVVGAPQTRIGSFLEKPHPNVLKFMTGGTGQVAVAELDAILFEQVQRQSTIPRVDLLVGDADHHYRNHVLPWVRHAEEAGHTIGLEVVPGTPHSDVGPVFKNFLRSKITALAARVGAPHGSTASAAASGLSSGTSSLPQAQPSGAAPWINLSVAAGSSTLRLSVSGAEELQVSLKLYRANEVVDTIEYGDRRDFSWDSLEAGRYRARVYYRERGGEAQAVTSSWCEVA</sequence>
<dbReference type="InterPro" id="IPR012480">
    <property type="entry name" value="Hepar_II_III_C"/>
</dbReference>
<feature type="region of interest" description="Disordered" evidence="5">
    <location>
        <begin position="819"/>
        <end position="838"/>
    </location>
</feature>
<evidence type="ECO:0000256" key="1">
    <source>
        <dbReference type="ARBA" id="ARBA00004418"/>
    </source>
</evidence>
<dbReference type="InterPro" id="IPR031680">
    <property type="entry name" value="Hepar_II_III_N"/>
</dbReference>
<dbReference type="PANTHER" id="PTHR39210">
    <property type="entry name" value="HEPARIN-SULFATE LYASE"/>
    <property type="match status" value="1"/>
</dbReference>
<evidence type="ECO:0000313" key="8">
    <source>
        <dbReference type="EMBL" id="RZU61593.1"/>
    </source>
</evidence>
<evidence type="ECO:0000256" key="4">
    <source>
        <dbReference type="ARBA" id="ARBA00023239"/>
    </source>
</evidence>
<evidence type="ECO:0000256" key="3">
    <source>
        <dbReference type="ARBA" id="ARBA00022764"/>
    </source>
</evidence>
<dbReference type="RefSeq" id="WP_130449962.1">
    <property type="nucleotide sequence ID" value="NZ_SHLA01000001.1"/>
</dbReference>
<dbReference type="SUPFAM" id="SSF53474">
    <property type="entry name" value="alpha/beta-Hydrolases"/>
    <property type="match status" value="1"/>
</dbReference>
<keyword evidence="4" id="KW-0456">Lyase</keyword>
<feature type="domain" description="Heparin-sulfate lyase N-terminal" evidence="7">
    <location>
        <begin position="203"/>
        <end position="290"/>
    </location>
</feature>
<name>A0A4Q8AD90_9MICC</name>
<dbReference type="InterPro" id="IPR008929">
    <property type="entry name" value="Chondroitin_lyas"/>
</dbReference>
<evidence type="ECO:0000259" key="6">
    <source>
        <dbReference type="Pfam" id="PF07940"/>
    </source>
</evidence>
<dbReference type="Pfam" id="PF07940">
    <property type="entry name" value="Hepar_II_III_C"/>
    <property type="match status" value="1"/>
</dbReference>
<keyword evidence="3" id="KW-0574">Periplasm</keyword>
<evidence type="ECO:0000259" key="7">
    <source>
        <dbReference type="Pfam" id="PF16889"/>
    </source>
</evidence>
<dbReference type="Gene3D" id="3.40.50.1820">
    <property type="entry name" value="alpha/beta hydrolase"/>
    <property type="match status" value="1"/>
</dbReference>
<evidence type="ECO:0000256" key="2">
    <source>
        <dbReference type="ARBA" id="ARBA00022729"/>
    </source>
</evidence>
<organism evidence="8 9">
    <name type="scientific">Zhihengliuella halotolerans</name>
    <dbReference type="NCBI Taxonomy" id="370736"/>
    <lineage>
        <taxon>Bacteria</taxon>
        <taxon>Bacillati</taxon>
        <taxon>Actinomycetota</taxon>
        <taxon>Actinomycetes</taxon>
        <taxon>Micrococcales</taxon>
        <taxon>Micrococcaceae</taxon>
        <taxon>Zhihengliuella</taxon>
    </lineage>
</organism>
<dbReference type="OrthoDB" id="4592556at2"/>
<dbReference type="GO" id="GO:0016829">
    <property type="term" value="F:lyase activity"/>
    <property type="evidence" value="ECO:0007669"/>
    <property type="project" value="UniProtKB-KW"/>
</dbReference>
<keyword evidence="2" id="KW-0732">Signal</keyword>
<evidence type="ECO:0000313" key="9">
    <source>
        <dbReference type="Proteomes" id="UP000292685"/>
    </source>
</evidence>
<dbReference type="EMBL" id="SHLA01000001">
    <property type="protein sequence ID" value="RZU61593.1"/>
    <property type="molecule type" value="Genomic_DNA"/>
</dbReference>
<dbReference type="Pfam" id="PF16889">
    <property type="entry name" value="Hepar_II_III_N"/>
    <property type="match status" value="1"/>
</dbReference>
<dbReference type="SUPFAM" id="SSF48230">
    <property type="entry name" value="Chondroitin AC/alginate lyase"/>
    <property type="match status" value="1"/>
</dbReference>
<accession>A0A4Q8AD90</accession>
<dbReference type="Proteomes" id="UP000292685">
    <property type="component" value="Unassembled WGS sequence"/>
</dbReference>
<feature type="compositionally biased region" description="Low complexity" evidence="5">
    <location>
        <begin position="819"/>
        <end position="834"/>
    </location>
</feature>
<gene>
    <name evidence="8" type="ORF">EV380_1167</name>
</gene>
<comment type="subcellular location">
    <subcellularLocation>
        <location evidence="1">Periplasm</location>
    </subcellularLocation>
</comment>
<comment type="caution">
    <text evidence="8">The sequence shown here is derived from an EMBL/GenBank/DDBJ whole genome shotgun (WGS) entry which is preliminary data.</text>
</comment>